<organism evidence="2 3">
    <name type="scientific">Actinomadura madurae</name>
    <dbReference type="NCBI Taxonomy" id="1993"/>
    <lineage>
        <taxon>Bacteria</taxon>
        <taxon>Bacillati</taxon>
        <taxon>Actinomycetota</taxon>
        <taxon>Actinomycetes</taxon>
        <taxon>Streptosporangiales</taxon>
        <taxon>Thermomonosporaceae</taxon>
        <taxon>Actinomadura</taxon>
    </lineage>
</organism>
<dbReference type="OrthoDB" id="5241086at2"/>
<dbReference type="InterPro" id="IPR002397">
    <property type="entry name" value="Cyt_P450_B"/>
</dbReference>
<dbReference type="PRINTS" id="PR00359">
    <property type="entry name" value="BP450"/>
</dbReference>
<dbReference type="GO" id="GO:0016705">
    <property type="term" value="F:oxidoreductase activity, acting on paired donors, with incorporation or reduction of molecular oxygen"/>
    <property type="evidence" value="ECO:0007669"/>
    <property type="project" value="InterPro"/>
</dbReference>
<protein>
    <submittedName>
        <fullName evidence="2">Cytochrome P450</fullName>
    </submittedName>
</protein>
<dbReference type="Proteomes" id="UP000183413">
    <property type="component" value="Unassembled WGS sequence"/>
</dbReference>
<name>A0A1I5PNC8_9ACTN</name>
<dbReference type="EMBL" id="FOVH01000013">
    <property type="protein sequence ID" value="SFP35652.1"/>
    <property type="molecule type" value="Genomic_DNA"/>
</dbReference>
<gene>
    <name evidence="2" type="ORF">SAMN04489713_113200</name>
</gene>
<evidence type="ECO:0000313" key="3">
    <source>
        <dbReference type="Proteomes" id="UP000183413"/>
    </source>
</evidence>
<dbReference type="eggNOG" id="COG2124">
    <property type="taxonomic scope" value="Bacteria"/>
</dbReference>
<dbReference type="GO" id="GO:0005506">
    <property type="term" value="F:iron ion binding"/>
    <property type="evidence" value="ECO:0007669"/>
    <property type="project" value="InterPro"/>
</dbReference>
<proteinExistence type="inferred from homology"/>
<keyword evidence="3" id="KW-1185">Reference proteome</keyword>
<dbReference type="GO" id="GO:0020037">
    <property type="term" value="F:heme binding"/>
    <property type="evidence" value="ECO:0007669"/>
    <property type="project" value="InterPro"/>
</dbReference>
<dbReference type="STRING" id="1993.SAMN04489713_113200"/>
<evidence type="ECO:0000313" key="2">
    <source>
        <dbReference type="EMBL" id="SFP35652.1"/>
    </source>
</evidence>
<dbReference type="SUPFAM" id="SSF48264">
    <property type="entry name" value="Cytochrome P450"/>
    <property type="match status" value="1"/>
</dbReference>
<dbReference type="InterPro" id="IPR036396">
    <property type="entry name" value="Cyt_P450_sf"/>
</dbReference>
<dbReference type="Pfam" id="PF00067">
    <property type="entry name" value="p450"/>
    <property type="match status" value="1"/>
</dbReference>
<dbReference type="GO" id="GO:0004497">
    <property type="term" value="F:monooxygenase activity"/>
    <property type="evidence" value="ECO:0007669"/>
    <property type="project" value="InterPro"/>
</dbReference>
<dbReference type="Gene3D" id="1.10.630.10">
    <property type="entry name" value="Cytochrome P450"/>
    <property type="match status" value="1"/>
</dbReference>
<comment type="similarity">
    <text evidence="1">Belongs to the cytochrome P450 family.</text>
</comment>
<evidence type="ECO:0000256" key="1">
    <source>
        <dbReference type="ARBA" id="ARBA00010617"/>
    </source>
</evidence>
<dbReference type="AlphaFoldDB" id="A0A1I5PNC8"/>
<dbReference type="GeneID" id="99647452"/>
<accession>A0A1I5PNC8</accession>
<dbReference type="RefSeq" id="WP_075023291.1">
    <property type="nucleotide sequence ID" value="NZ_CP083237.1"/>
</dbReference>
<dbReference type="InterPro" id="IPR001128">
    <property type="entry name" value="Cyt_P450"/>
</dbReference>
<reference evidence="2 3" key="1">
    <citation type="submission" date="2016-10" db="EMBL/GenBank/DDBJ databases">
        <authorList>
            <person name="de Groot N.N."/>
        </authorList>
    </citation>
    <scope>NUCLEOTIDE SEQUENCE [LARGE SCALE GENOMIC DNA]</scope>
    <source>
        <strain evidence="2 3">DSM 43067</strain>
    </source>
</reference>
<sequence>MAASPSTPASASVSVPRELDPFLLEHLDDPYPLYQRLRDLGPVLHLPSRNVWVVSHHDSVSAVLRNYRQFVSGLGSSYVRVADSGFRAPFIDNDPPEHTRIRRSVQQRFQRSAIEELRPGIRETTERFVDAAVAEGEVDVVTALTQPLPDLAIRQLTGITPPDTDTITSWADSVMHMVGPDADPIHLARVLQAFEWLGGEGLATMPPHCLGRLVTEQGGDTGLLKEGEERLLVLGSIWLAGIDSTNSLMANAIHAFARFPQAWEALRADPDLIPNAVEEVLRWDSPFRQFFRRTLEEVEIGGVTIPPDADVCAILPAANRDPDRFPDPDTLDIARSNARQHVAFGASIHLCIGAPVARLEAAEFLTALSARVSRFEIAGMPVRNSNREIRNFSSLPIRLVTD</sequence>
<dbReference type="InParanoid" id="A0A1I5PNC8"/>
<dbReference type="PANTHER" id="PTHR46696:SF1">
    <property type="entry name" value="CYTOCHROME P450 YJIB-RELATED"/>
    <property type="match status" value="1"/>
</dbReference>
<dbReference type="PANTHER" id="PTHR46696">
    <property type="entry name" value="P450, PUTATIVE (EUROFUNG)-RELATED"/>
    <property type="match status" value="1"/>
</dbReference>